<gene>
    <name evidence="1" type="ORF">KL86PLE_10336</name>
</gene>
<organism evidence="1">
    <name type="scientific">uncultured Pleomorphomonas sp</name>
    <dbReference type="NCBI Taxonomy" id="442121"/>
    <lineage>
        <taxon>Bacteria</taxon>
        <taxon>Pseudomonadati</taxon>
        <taxon>Pseudomonadota</taxon>
        <taxon>Alphaproteobacteria</taxon>
        <taxon>Hyphomicrobiales</taxon>
        <taxon>Pleomorphomonadaceae</taxon>
        <taxon>Pleomorphomonas</taxon>
        <taxon>environmental samples</taxon>
    </lineage>
</organism>
<sequence length="151" mass="16206">MSEEAFRVAELLLDDFKCSHILMRLALEAQGRDDPGLVRAMSGLALGMGQGFNCGALSAGCCVIGYYAGRGGDGEREHPELGAMLDDFAGWFNAAATGQYGGIDCAEIMKFDETLKRQRCPALIIAAWDKIRETLADHGVNIAAVPPEEKP</sequence>
<protein>
    <recommendedName>
        <fullName evidence="2">C_GCAxxG_C_C family protein</fullName>
    </recommendedName>
</protein>
<proteinExistence type="predicted"/>
<reference evidence="1" key="1">
    <citation type="submission" date="2016-08" db="EMBL/GenBank/DDBJ databases">
        <authorList>
            <person name="Seilhamer J.J."/>
        </authorList>
    </citation>
    <scope>NUCLEOTIDE SEQUENCE</scope>
    <source>
        <strain evidence="1">86</strain>
    </source>
</reference>
<evidence type="ECO:0000313" key="1">
    <source>
        <dbReference type="EMBL" id="SCM70948.1"/>
    </source>
</evidence>
<evidence type="ECO:0008006" key="2">
    <source>
        <dbReference type="Google" id="ProtNLM"/>
    </source>
</evidence>
<dbReference type="Pfam" id="PF09719">
    <property type="entry name" value="C_GCAxxG_C_C"/>
    <property type="match status" value="1"/>
</dbReference>
<dbReference type="AlphaFoldDB" id="A0A212L084"/>
<dbReference type="InterPro" id="IPR010181">
    <property type="entry name" value="CGCAxxGCC_motif"/>
</dbReference>
<name>A0A212L084_9HYPH</name>
<dbReference type="RefSeq" id="WP_288195726.1">
    <property type="nucleotide sequence ID" value="NZ_LT608334.1"/>
</dbReference>
<dbReference type="EMBL" id="FMJD01000001">
    <property type="protein sequence ID" value="SCM70948.1"/>
    <property type="molecule type" value="Genomic_DNA"/>
</dbReference>
<dbReference type="NCBIfam" id="NF045669">
    <property type="entry name" value="DVU1555_fam_CGA"/>
    <property type="match status" value="1"/>
</dbReference>
<accession>A0A212L084</accession>